<dbReference type="PANTHER" id="PTHR15319:SF1">
    <property type="entry name" value="TATA BOX-BINDING PROTEIN-ASSOCIATED FACTOR RNA POLYMERASE I SUBUNIT C"/>
    <property type="match status" value="1"/>
</dbReference>
<dbReference type="GO" id="GO:0001650">
    <property type="term" value="C:fibrillar center"/>
    <property type="evidence" value="ECO:0007669"/>
    <property type="project" value="TreeGrafter"/>
</dbReference>
<protein>
    <submittedName>
        <fullName evidence="1">Uncharacterized protein AlNc14C2G238</fullName>
    </submittedName>
</protein>
<organism evidence="1">
    <name type="scientific">Albugo laibachii Nc14</name>
    <dbReference type="NCBI Taxonomy" id="890382"/>
    <lineage>
        <taxon>Eukaryota</taxon>
        <taxon>Sar</taxon>
        <taxon>Stramenopiles</taxon>
        <taxon>Oomycota</taxon>
        <taxon>Peronosporomycetes</taxon>
        <taxon>Albuginales</taxon>
        <taxon>Albuginaceae</taxon>
        <taxon>Albugo</taxon>
    </lineage>
</organism>
<dbReference type="GO" id="GO:0001164">
    <property type="term" value="F:RNA polymerase I core promoter sequence-specific DNA binding"/>
    <property type="evidence" value="ECO:0007669"/>
    <property type="project" value="TreeGrafter"/>
</dbReference>
<reference evidence="1" key="2">
    <citation type="submission" date="2011-02" db="EMBL/GenBank/DDBJ databases">
        <authorList>
            <person name="MacLean D."/>
        </authorList>
    </citation>
    <scope>NUCLEOTIDE SEQUENCE</scope>
</reference>
<dbReference type="AlphaFoldDB" id="F0VZ97"/>
<proteinExistence type="predicted"/>
<sequence>MEAASWYPIDPPQLVDYGLGSSFLLSDPDTIPSHATALNDPLHKTALKLYNYNVPYICVRNLQSYPYLRKHERAKILQNSRPGYRIRHLKSQKRYYQRRHRHFIAESDVIDLIQDEFDSDPPVISSYQGNTLAGISDSQTDEHIVLFPSGEIIQKVSVAMYSSYSEAFDDPRPISGIETGSMIRQISVLGSSQRDNLSSESFKAFIAVRGEAQCTILSISKESSLLQLRMEEKLSFDRMLSHVASSPHSDRELAIILDGSIQIWTPNGTKRIFSGKESIHLSEYSSHPCVLWSATKESIHTVDLRESNGTNRSRKYDLKATPSDSILALQRLESCPSQLILKSSHAMEIVDSRMPRASLLAWACPSAQVSNLANFKFHTNDTNAIFASSVDAKSTSVYTFAYGRPQDPCLELIPSRQTSKQRVSQCYATDAPLELRLLDGSESTTVLGMCAFPRQLSSKSVAILYQQNTLGDLHAQELCALYAEDCIKTIHKGLPCGTTIVTDPARTQPQRLPISADAIYPEYDAISLKRFRALPIKKLLGRFPSVCPSELSETEKENLTIFLTKNAKLVDPSVLFHRLHRYVNEQPSFTTSSHDLMEILLEHKDFCLRRIRPRRIRSPITKVMTPLNDVESPLDCSCRLEMESTIPKPCASISCIVPHSVMVYRDNPSLLSLSNVMPPLRFGCNKRSQNAKYLKIIQQVKATYRVGS</sequence>
<name>F0VZ97_9STRA</name>
<dbReference type="HOGENOM" id="CLU_024169_0_0_1"/>
<evidence type="ECO:0000313" key="1">
    <source>
        <dbReference type="EMBL" id="CCA14127.1"/>
    </source>
</evidence>
<accession>F0VZ97</accession>
<gene>
    <name evidence="1" type="primary">AlNc14C2G238</name>
    <name evidence="1" type="ORF">ALNC14_002700</name>
</gene>
<dbReference type="InterPro" id="IPR038801">
    <property type="entry name" value="TAF1C"/>
</dbReference>
<reference evidence="1" key="1">
    <citation type="journal article" date="2011" name="PLoS Biol.">
        <title>Gene gain and loss during evolution of obligate parasitism in the white rust pathogen of Arabidopsis thaliana.</title>
        <authorList>
            <person name="Kemen E."/>
            <person name="Gardiner A."/>
            <person name="Schultz-Larsen T."/>
            <person name="Kemen A.C."/>
            <person name="Balmuth A.L."/>
            <person name="Robert-Seilaniantz A."/>
            <person name="Bailey K."/>
            <person name="Holub E."/>
            <person name="Studholme D.J."/>
            <person name="Maclean D."/>
            <person name="Jones J.D."/>
        </authorList>
    </citation>
    <scope>NUCLEOTIDE SEQUENCE</scope>
</reference>
<dbReference type="EMBL" id="FR824047">
    <property type="protein sequence ID" value="CCA14127.1"/>
    <property type="molecule type" value="Genomic_DNA"/>
</dbReference>
<dbReference type="PANTHER" id="PTHR15319">
    <property type="entry name" value="TATA BOX-BINDING PROTEIN ASSOCIATED FACTOR RNA POLYMERASE I SUBUNIT C"/>
    <property type="match status" value="1"/>
</dbReference>